<comment type="caution">
    <text evidence="3">The sequence shown here is derived from an EMBL/GenBank/DDBJ whole genome shotgun (WGS) entry which is preliminary data.</text>
</comment>
<dbReference type="Pfam" id="PF13490">
    <property type="entry name" value="zf-HC2"/>
    <property type="match status" value="1"/>
</dbReference>
<dbReference type="EMBL" id="PTJO01000005">
    <property type="protein sequence ID" value="RNE48590.1"/>
    <property type="molecule type" value="Genomic_DNA"/>
</dbReference>
<keyword evidence="1" id="KW-0812">Transmembrane</keyword>
<feature type="transmembrane region" description="Helical" evidence="1">
    <location>
        <begin position="199"/>
        <end position="218"/>
    </location>
</feature>
<keyword evidence="1" id="KW-0472">Membrane</keyword>
<dbReference type="InterPro" id="IPR027383">
    <property type="entry name" value="Znf_put"/>
</dbReference>
<keyword evidence="1" id="KW-1133">Transmembrane helix</keyword>
<evidence type="ECO:0000313" key="3">
    <source>
        <dbReference type="EMBL" id="RNE48590.1"/>
    </source>
</evidence>
<dbReference type="AlphaFoldDB" id="A0A3M8K653"/>
<dbReference type="Proteomes" id="UP000266975">
    <property type="component" value="Unassembled WGS sequence"/>
</dbReference>
<feature type="transmembrane region" description="Helical" evidence="1">
    <location>
        <begin position="91"/>
        <end position="113"/>
    </location>
</feature>
<sequence length="238" mass="25740">MGCCPVVDHEQVQAALSARIDREPSPLPDDVVDAHLAECEQCRRFWDNSLMLSRTLSFGEPADSGMSPPDLSEIIIAGVEPEWRRTANTRALGLALGRIVLVLVSFIWVFWAVQLLGDAGGLVPEAADGATIDPGADPTSANLLIDAAAYRLAIALSLLAAAWKPRLVAGLMPMMGALWTFKFGFLVRDIIVGTVEEGQVLGLLLLLGTLMALSWTWLNDYGYSRLRAGWRELGANPV</sequence>
<evidence type="ECO:0000259" key="2">
    <source>
        <dbReference type="Pfam" id="PF13490"/>
    </source>
</evidence>
<protein>
    <recommendedName>
        <fullName evidence="2">Putative zinc-finger domain-containing protein</fullName>
    </recommendedName>
</protein>
<organism evidence="3 4">
    <name type="scientific">Corynebacterium alimapuense</name>
    <dbReference type="NCBI Taxonomy" id="1576874"/>
    <lineage>
        <taxon>Bacteria</taxon>
        <taxon>Bacillati</taxon>
        <taxon>Actinomycetota</taxon>
        <taxon>Actinomycetes</taxon>
        <taxon>Mycobacteriales</taxon>
        <taxon>Corynebacteriaceae</taxon>
        <taxon>Corynebacterium</taxon>
    </lineage>
</organism>
<gene>
    <name evidence="3" type="ORF">C5L39_08860</name>
</gene>
<accession>A0A3M8K653</accession>
<evidence type="ECO:0000256" key="1">
    <source>
        <dbReference type="SAM" id="Phobius"/>
    </source>
</evidence>
<keyword evidence="4" id="KW-1185">Reference proteome</keyword>
<name>A0A3M8K653_9CORY</name>
<reference evidence="3 4" key="1">
    <citation type="submission" date="2018-02" db="EMBL/GenBank/DDBJ databases">
        <title>Corynebacterium alimpuense sp. nov., a marine obligate actinomycete isolated from sediments of Valparaiso bay, Chile.</title>
        <authorList>
            <person name="Claverias F."/>
            <person name="Gonzales-Siles L."/>
            <person name="Salva-Serra F."/>
            <person name="Inganaes E."/>
            <person name="Molin K."/>
            <person name="Cumsille A."/>
            <person name="Undabarrena A."/>
            <person name="Couve E."/>
            <person name="Moore E.R.B."/>
            <person name="Gomila M."/>
            <person name="Camara B."/>
        </authorList>
    </citation>
    <scope>NUCLEOTIDE SEQUENCE [LARGE SCALE GENOMIC DNA]</scope>
    <source>
        <strain evidence="3 4">CCUG 69366</strain>
    </source>
</reference>
<evidence type="ECO:0000313" key="4">
    <source>
        <dbReference type="Proteomes" id="UP000266975"/>
    </source>
</evidence>
<dbReference type="OrthoDB" id="5197868at2"/>
<proteinExistence type="predicted"/>
<feature type="domain" description="Putative zinc-finger" evidence="2">
    <location>
        <begin position="10"/>
        <end position="43"/>
    </location>
</feature>
<feature type="transmembrane region" description="Helical" evidence="1">
    <location>
        <begin position="168"/>
        <end position="187"/>
    </location>
</feature>